<dbReference type="PANTHER" id="PTHR43677">
    <property type="entry name" value="SHORT-CHAIN DEHYDROGENASE/REDUCTASE"/>
    <property type="match status" value="1"/>
</dbReference>
<dbReference type="Pfam" id="PF13602">
    <property type="entry name" value="ADH_zinc_N_2"/>
    <property type="match status" value="1"/>
</dbReference>
<name>A0A540MIH5_MALBA</name>
<evidence type="ECO:0000313" key="1">
    <source>
        <dbReference type="EMBL" id="TQD98597.1"/>
    </source>
</evidence>
<accession>A0A540MIH5</accession>
<evidence type="ECO:0008006" key="3">
    <source>
        <dbReference type="Google" id="ProtNLM"/>
    </source>
</evidence>
<sequence>MASEPNLDGKLKLMVVLPPRKLETLLQFLSKAKSGGSTPTPALLPIGILAPSISTASPELYNWTVHGLYWGSYKIHRPGVLEESLKELLSWVARGLISIHISHAYCLPEANLAFSAIKDRKVIGKVMLVLDDERSARSKL</sequence>
<dbReference type="PANTHER" id="PTHR43677:SF4">
    <property type="entry name" value="QUINONE OXIDOREDUCTASE-LIKE PROTEIN 2"/>
    <property type="match status" value="1"/>
</dbReference>
<dbReference type="Gene3D" id="3.90.180.10">
    <property type="entry name" value="Medium-chain alcohol dehydrogenases, catalytic domain"/>
    <property type="match status" value="1"/>
</dbReference>
<dbReference type="EMBL" id="VIEB01000251">
    <property type="protein sequence ID" value="TQD98597.1"/>
    <property type="molecule type" value="Genomic_DNA"/>
</dbReference>
<protein>
    <recommendedName>
        <fullName evidence="3">Alcohol dehydrogenase-like C-terminal domain-containing protein</fullName>
    </recommendedName>
</protein>
<proteinExistence type="predicted"/>
<dbReference type="Proteomes" id="UP000315295">
    <property type="component" value="Unassembled WGS sequence"/>
</dbReference>
<dbReference type="InterPro" id="IPR051397">
    <property type="entry name" value="Zn-ADH-like_protein"/>
</dbReference>
<reference evidence="1 2" key="1">
    <citation type="journal article" date="2019" name="G3 (Bethesda)">
        <title>Sequencing of a Wild Apple (Malus baccata) Genome Unravels the Differences Between Cultivated and Wild Apple Species Regarding Disease Resistance and Cold Tolerance.</title>
        <authorList>
            <person name="Chen X."/>
        </authorList>
    </citation>
    <scope>NUCLEOTIDE SEQUENCE [LARGE SCALE GENOMIC DNA]</scope>
    <source>
        <strain evidence="2">cv. Shandingzi</strain>
        <tissue evidence="1">Leaves</tissue>
    </source>
</reference>
<evidence type="ECO:0000313" key="2">
    <source>
        <dbReference type="Proteomes" id="UP000315295"/>
    </source>
</evidence>
<dbReference type="GO" id="GO:0016491">
    <property type="term" value="F:oxidoreductase activity"/>
    <property type="evidence" value="ECO:0007669"/>
    <property type="project" value="TreeGrafter"/>
</dbReference>
<gene>
    <name evidence="1" type="ORF">C1H46_015845</name>
</gene>
<dbReference type="AlphaFoldDB" id="A0A540MIH5"/>
<organism evidence="1 2">
    <name type="scientific">Malus baccata</name>
    <name type="common">Siberian crab apple</name>
    <name type="synonym">Pyrus baccata</name>
    <dbReference type="NCBI Taxonomy" id="106549"/>
    <lineage>
        <taxon>Eukaryota</taxon>
        <taxon>Viridiplantae</taxon>
        <taxon>Streptophyta</taxon>
        <taxon>Embryophyta</taxon>
        <taxon>Tracheophyta</taxon>
        <taxon>Spermatophyta</taxon>
        <taxon>Magnoliopsida</taxon>
        <taxon>eudicotyledons</taxon>
        <taxon>Gunneridae</taxon>
        <taxon>Pentapetalae</taxon>
        <taxon>rosids</taxon>
        <taxon>fabids</taxon>
        <taxon>Rosales</taxon>
        <taxon>Rosaceae</taxon>
        <taxon>Amygdaloideae</taxon>
        <taxon>Maleae</taxon>
        <taxon>Malus</taxon>
    </lineage>
</organism>
<dbReference type="STRING" id="106549.A0A540MIH5"/>
<keyword evidence="2" id="KW-1185">Reference proteome</keyword>
<comment type="caution">
    <text evidence="1">The sequence shown here is derived from an EMBL/GenBank/DDBJ whole genome shotgun (WGS) entry which is preliminary data.</text>
</comment>